<reference evidence="2" key="1">
    <citation type="submission" date="2023-06" db="EMBL/GenBank/DDBJ databases">
        <title>Probiogenomic evaluation and L lactic producing Weizmannia coaggulans BKMTCR2-2 from tree bark.</title>
        <authorList>
            <person name="Mahittikon J."/>
            <person name="Tanasupawat S."/>
        </authorList>
    </citation>
    <scope>NUCLEOTIDE SEQUENCE</scope>
    <source>
        <strain evidence="2">BKMTCR2-2</strain>
    </source>
</reference>
<comment type="caution">
    <text evidence="2">The sequence shown here is derived from an EMBL/GenBank/DDBJ whole genome shotgun (WGS) entry which is preliminary data.</text>
</comment>
<evidence type="ECO:0000259" key="1">
    <source>
        <dbReference type="PROSITE" id="PS50943"/>
    </source>
</evidence>
<dbReference type="InterPro" id="IPR001387">
    <property type="entry name" value="Cro/C1-type_HTH"/>
</dbReference>
<proteinExistence type="predicted"/>
<gene>
    <name evidence="2" type="ORF">QN341_02735</name>
</gene>
<protein>
    <submittedName>
        <fullName evidence="2">Helix-turn-helix transcriptional regulator</fullName>
    </submittedName>
</protein>
<dbReference type="InterPro" id="IPR010982">
    <property type="entry name" value="Lambda_DNA-bd_dom_sf"/>
</dbReference>
<dbReference type="GO" id="GO:0003677">
    <property type="term" value="F:DNA binding"/>
    <property type="evidence" value="ECO:0007669"/>
    <property type="project" value="InterPro"/>
</dbReference>
<evidence type="ECO:0000313" key="2">
    <source>
        <dbReference type="EMBL" id="MDL5040003.1"/>
    </source>
</evidence>
<accession>A0AAW7C9T3</accession>
<dbReference type="PANTHER" id="PTHR37301:SF1">
    <property type="entry name" value="DNA-BINDING PROTEIN"/>
    <property type="match status" value="1"/>
</dbReference>
<dbReference type="PROSITE" id="PS50943">
    <property type="entry name" value="HTH_CROC1"/>
    <property type="match status" value="1"/>
</dbReference>
<dbReference type="Proteomes" id="UP001223084">
    <property type="component" value="Unassembled WGS sequence"/>
</dbReference>
<dbReference type="EMBL" id="JASUZX010000001">
    <property type="protein sequence ID" value="MDL5040003.1"/>
    <property type="molecule type" value="Genomic_DNA"/>
</dbReference>
<dbReference type="PANTHER" id="PTHR37301">
    <property type="entry name" value="DNA-BINDING PROTEIN-RELATED"/>
    <property type="match status" value="1"/>
</dbReference>
<name>A0AAW7C9T3_HEYCO</name>
<dbReference type="AlphaFoldDB" id="A0AAW7C9T3"/>
<dbReference type="SUPFAM" id="SSF47413">
    <property type="entry name" value="lambda repressor-like DNA-binding domains"/>
    <property type="match status" value="1"/>
</dbReference>
<sequence length="88" mass="9964">MNVSYNKLWKLMIDKNMNKTQLKNEAHLSTNVIAKLGKNETVSINTLSKICEVLQCNIGDIVDFVSNDKEHSCNEGNLRFAQKRAPLV</sequence>
<evidence type="ECO:0000313" key="3">
    <source>
        <dbReference type="Proteomes" id="UP001223084"/>
    </source>
</evidence>
<dbReference type="Pfam" id="PF13443">
    <property type="entry name" value="HTH_26"/>
    <property type="match status" value="1"/>
</dbReference>
<dbReference type="RefSeq" id="WP_285957833.1">
    <property type="nucleotide sequence ID" value="NZ_JASUZX010000001.1"/>
</dbReference>
<feature type="domain" description="HTH cro/C1-type" evidence="1">
    <location>
        <begin position="8"/>
        <end position="61"/>
    </location>
</feature>
<dbReference type="Gene3D" id="1.10.260.40">
    <property type="entry name" value="lambda repressor-like DNA-binding domains"/>
    <property type="match status" value="1"/>
</dbReference>
<organism evidence="2 3">
    <name type="scientific">Heyndrickxia coagulans</name>
    <name type="common">Weizmannia coagulans</name>
    <dbReference type="NCBI Taxonomy" id="1398"/>
    <lineage>
        <taxon>Bacteria</taxon>
        <taxon>Bacillati</taxon>
        <taxon>Bacillota</taxon>
        <taxon>Bacilli</taxon>
        <taxon>Bacillales</taxon>
        <taxon>Bacillaceae</taxon>
        <taxon>Heyndrickxia</taxon>
    </lineage>
</organism>